<organism evidence="3 4">
    <name type="scientific">Xenotaenia resolanae</name>
    <dbReference type="NCBI Taxonomy" id="208358"/>
    <lineage>
        <taxon>Eukaryota</taxon>
        <taxon>Metazoa</taxon>
        <taxon>Chordata</taxon>
        <taxon>Craniata</taxon>
        <taxon>Vertebrata</taxon>
        <taxon>Euteleostomi</taxon>
        <taxon>Actinopterygii</taxon>
        <taxon>Neopterygii</taxon>
        <taxon>Teleostei</taxon>
        <taxon>Neoteleostei</taxon>
        <taxon>Acanthomorphata</taxon>
        <taxon>Ovalentaria</taxon>
        <taxon>Atherinomorphae</taxon>
        <taxon>Cyprinodontiformes</taxon>
        <taxon>Goodeidae</taxon>
        <taxon>Xenotaenia</taxon>
    </lineage>
</organism>
<evidence type="ECO:0000313" key="3">
    <source>
        <dbReference type="EMBL" id="MEQ2273256.1"/>
    </source>
</evidence>
<keyword evidence="4" id="KW-1185">Reference proteome</keyword>
<evidence type="ECO:0000313" key="4">
    <source>
        <dbReference type="Proteomes" id="UP001444071"/>
    </source>
</evidence>
<protein>
    <submittedName>
        <fullName evidence="3">Uncharacterized protein</fullName>
    </submittedName>
</protein>
<name>A0ABV0WV52_9TELE</name>
<keyword evidence="2" id="KW-1133">Transmembrane helix</keyword>
<dbReference type="Proteomes" id="UP001444071">
    <property type="component" value="Unassembled WGS sequence"/>
</dbReference>
<dbReference type="EMBL" id="JAHRIM010071348">
    <property type="protein sequence ID" value="MEQ2273256.1"/>
    <property type="molecule type" value="Genomic_DNA"/>
</dbReference>
<evidence type="ECO:0000256" key="1">
    <source>
        <dbReference type="SAM" id="MobiDB-lite"/>
    </source>
</evidence>
<reference evidence="3 4" key="1">
    <citation type="submission" date="2021-06" db="EMBL/GenBank/DDBJ databases">
        <authorList>
            <person name="Palmer J.M."/>
        </authorList>
    </citation>
    <scope>NUCLEOTIDE SEQUENCE [LARGE SCALE GENOMIC DNA]</scope>
    <source>
        <strain evidence="3 4">XR_2019</strain>
        <tissue evidence="3">Muscle</tissue>
    </source>
</reference>
<comment type="caution">
    <text evidence="3">The sequence shown here is derived from an EMBL/GenBank/DDBJ whole genome shotgun (WGS) entry which is preliminary data.</text>
</comment>
<evidence type="ECO:0000256" key="2">
    <source>
        <dbReference type="SAM" id="Phobius"/>
    </source>
</evidence>
<feature type="transmembrane region" description="Helical" evidence="2">
    <location>
        <begin position="12"/>
        <end position="31"/>
    </location>
</feature>
<accession>A0ABV0WV52</accession>
<feature type="compositionally biased region" description="Polar residues" evidence="1">
    <location>
        <begin position="106"/>
        <end position="118"/>
    </location>
</feature>
<gene>
    <name evidence="3" type="ORF">XENORESO_001722</name>
</gene>
<feature type="region of interest" description="Disordered" evidence="1">
    <location>
        <begin position="98"/>
        <end position="118"/>
    </location>
</feature>
<keyword evidence="2" id="KW-0812">Transmembrane</keyword>
<proteinExistence type="predicted"/>
<keyword evidence="2" id="KW-0472">Membrane</keyword>
<sequence length="118" mass="13723">MTHKYKTCTVTVAWGLLSNIIRLIFILLRSVKGFKWHIALLSANLFIVWDNSTFLDMDVHVFVAGLITNFQKFHRMHPDAVTFLQAHIKQKIEQQETLKHAEKQQPVLNTENIPNQGR</sequence>